<reference evidence="1 2" key="1">
    <citation type="submission" date="2016-01" db="EMBL/GenBank/DDBJ databases">
        <authorList>
            <person name="Oliw E.H."/>
        </authorList>
    </citation>
    <scope>NUCLEOTIDE SEQUENCE [LARGE SCALE GENOMIC DNA]</scope>
    <source>
        <strain evidence="1 2">DNF00307</strain>
    </source>
</reference>
<dbReference type="EMBL" id="LSDL01000145">
    <property type="protein sequence ID" value="KXB74559.1"/>
    <property type="molecule type" value="Genomic_DNA"/>
</dbReference>
<name>A0A134B3R5_9BACT</name>
<dbReference type="PATRIC" id="fig|419005.5.peg.2002"/>
<comment type="caution">
    <text evidence="1">The sequence shown here is derived from an EMBL/GenBank/DDBJ whole genome shotgun (WGS) entry which is preliminary data.</text>
</comment>
<dbReference type="STRING" id="419005.HMPREF1860_01998"/>
<evidence type="ECO:0000313" key="1">
    <source>
        <dbReference type="EMBL" id="KXB74559.1"/>
    </source>
</evidence>
<accession>A0A134B3R5</accession>
<sequence>MIIFNGYIQTNADNSKQCIDEETGFPTTQAIKPTWREPIPCQYIASHYNAQALSNNEHFTQAKFWILLDGLVVIKNTLLRLTDAERNEIGVFPITQVELLRAVNQTKIWV</sequence>
<proteinExistence type="predicted"/>
<gene>
    <name evidence="1" type="ORF">HMPREF1860_01998</name>
</gene>
<dbReference type="RefSeq" id="WP_060933343.1">
    <property type="nucleotide sequence ID" value="NZ_KQ960572.1"/>
</dbReference>
<dbReference type="Proteomes" id="UP000070531">
    <property type="component" value="Unassembled WGS sequence"/>
</dbReference>
<protein>
    <submittedName>
        <fullName evidence="1">Uncharacterized protein</fullName>
    </submittedName>
</protein>
<evidence type="ECO:0000313" key="2">
    <source>
        <dbReference type="Proteomes" id="UP000070531"/>
    </source>
</evidence>
<organism evidence="1">
    <name type="scientific">Prevotella amnii</name>
    <dbReference type="NCBI Taxonomy" id="419005"/>
    <lineage>
        <taxon>Bacteria</taxon>
        <taxon>Pseudomonadati</taxon>
        <taxon>Bacteroidota</taxon>
        <taxon>Bacteroidia</taxon>
        <taxon>Bacteroidales</taxon>
        <taxon>Prevotellaceae</taxon>
        <taxon>Prevotella</taxon>
    </lineage>
</organism>
<dbReference type="AlphaFoldDB" id="A0A134B3R5"/>